<gene>
    <name evidence="1" type="ORF">EYZ11_000767</name>
</gene>
<reference evidence="1 2" key="1">
    <citation type="submission" date="2019-03" db="EMBL/GenBank/DDBJ databases">
        <title>The genome sequence of a newly discovered highly antifungal drug resistant Aspergillus species, Aspergillus tanneri NIH 1004.</title>
        <authorList>
            <person name="Mounaud S."/>
            <person name="Singh I."/>
            <person name="Joardar V."/>
            <person name="Pakala S."/>
            <person name="Pakala S."/>
            <person name="Venepally P."/>
            <person name="Hoover J."/>
            <person name="Nierman W."/>
            <person name="Chung J."/>
            <person name="Losada L."/>
        </authorList>
    </citation>
    <scope>NUCLEOTIDE SEQUENCE [LARGE SCALE GENOMIC DNA]</scope>
    <source>
        <strain evidence="1 2">NIH1004</strain>
    </source>
</reference>
<dbReference type="InterPro" id="IPR027417">
    <property type="entry name" value="P-loop_NTPase"/>
</dbReference>
<dbReference type="VEuPathDB" id="FungiDB:EYZ11_000767"/>
<evidence type="ECO:0000313" key="1">
    <source>
        <dbReference type="EMBL" id="THC99717.1"/>
    </source>
</evidence>
<proteinExistence type="predicted"/>
<dbReference type="InterPro" id="IPR040632">
    <property type="entry name" value="Sulfotransfer_4"/>
</dbReference>
<name>A0A4S3JWB5_9EURO</name>
<accession>A0A4S3JWB5</accession>
<dbReference type="PANTHER" id="PTHR36978">
    <property type="entry name" value="P-LOOP CONTAINING NUCLEOTIDE TRIPHOSPHATE HYDROLASE"/>
    <property type="match status" value="1"/>
</dbReference>
<keyword evidence="2" id="KW-1185">Reference proteome</keyword>
<sequence length="161" mass="18306">MANIPFPTKPYPRMEPPAHREKEMKVLAFGMSRAGTMCVQSPVCCAEGAGITCYHMAECSLDQQNNSLVLWNRAIDAKFYGNGRKFSGEDFNPMLWRYDAVTDIPCILFVEELMDAYPDAKIILTTRAVEPWLASMQHIHRPLHPTLTIRTFRVDGRELAD</sequence>
<dbReference type="STRING" id="1220188.A0A4S3JWB5"/>
<comment type="caution">
    <text evidence="1">The sequence shown here is derived from an EMBL/GenBank/DDBJ whole genome shotgun (WGS) entry which is preliminary data.</text>
</comment>
<evidence type="ECO:0000313" key="2">
    <source>
        <dbReference type="Proteomes" id="UP000308092"/>
    </source>
</evidence>
<dbReference type="Pfam" id="PF17784">
    <property type="entry name" value="Sulfotransfer_4"/>
    <property type="match status" value="1"/>
</dbReference>
<dbReference type="SUPFAM" id="SSF52540">
    <property type="entry name" value="P-loop containing nucleoside triphosphate hydrolases"/>
    <property type="match status" value="1"/>
</dbReference>
<dbReference type="Gene3D" id="3.40.50.300">
    <property type="entry name" value="P-loop containing nucleotide triphosphate hydrolases"/>
    <property type="match status" value="1"/>
</dbReference>
<dbReference type="AlphaFoldDB" id="A0A4S3JWB5"/>
<protein>
    <submittedName>
        <fullName evidence="1">Uncharacterized protein</fullName>
    </submittedName>
</protein>
<dbReference type="Proteomes" id="UP000308092">
    <property type="component" value="Unassembled WGS sequence"/>
</dbReference>
<dbReference type="PANTHER" id="PTHR36978:SF4">
    <property type="entry name" value="P-LOOP CONTAINING NUCLEOSIDE TRIPHOSPHATE HYDROLASE PROTEIN"/>
    <property type="match status" value="1"/>
</dbReference>
<dbReference type="EMBL" id="SOSA01000012">
    <property type="protein sequence ID" value="THC99717.1"/>
    <property type="molecule type" value="Genomic_DNA"/>
</dbReference>
<organism evidence="1 2">
    <name type="scientific">Aspergillus tanneri</name>
    <dbReference type="NCBI Taxonomy" id="1220188"/>
    <lineage>
        <taxon>Eukaryota</taxon>
        <taxon>Fungi</taxon>
        <taxon>Dikarya</taxon>
        <taxon>Ascomycota</taxon>
        <taxon>Pezizomycotina</taxon>
        <taxon>Eurotiomycetes</taxon>
        <taxon>Eurotiomycetidae</taxon>
        <taxon>Eurotiales</taxon>
        <taxon>Aspergillaceae</taxon>
        <taxon>Aspergillus</taxon>
        <taxon>Aspergillus subgen. Circumdati</taxon>
    </lineage>
</organism>